<dbReference type="GO" id="GO:0032259">
    <property type="term" value="P:methylation"/>
    <property type="evidence" value="ECO:0007669"/>
    <property type="project" value="UniProtKB-KW"/>
</dbReference>
<reference evidence="2 3" key="1">
    <citation type="submission" date="2017-09" db="EMBL/GenBank/DDBJ databases">
        <title>Depth-based differentiation of microbial function through sediment-hosted aquifers and enrichment of novel symbionts in the deep terrestrial subsurface.</title>
        <authorList>
            <person name="Probst A.J."/>
            <person name="Ladd B."/>
            <person name="Jarett J.K."/>
            <person name="Geller-Mcgrath D.E."/>
            <person name="Sieber C.M."/>
            <person name="Emerson J.B."/>
            <person name="Anantharaman K."/>
            <person name="Thomas B.C."/>
            <person name="Malmstrom R."/>
            <person name="Stieglmeier M."/>
            <person name="Klingl A."/>
            <person name="Woyke T."/>
            <person name="Ryan C.M."/>
            <person name="Banfield J.F."/>
        </authorList>
    </citation>
    <scope>NUCLEOTIDE SEQUENCE [LARGE SCALE GENOMIC DNA]</scope>
    <source>
        <strain evidence="2">CG23_combo_of_CG06-09_8_20_14_all_39_25</strain>
    </source>
</reference>
<dbReference type="Gene3D" id="3.40.50.150">
    <property type="entry name" value="Vaccinia Virus protein VP39"/>
    <property type="match status" value="1"/>
</dbReference>
<comment type="caution">
    <text evidence="2">The sequence shown here is derived from an EMBL/GenBank/DDBJ whole genome shotgun (WGS) entry which is preliminary data.</text>
</comment>
<dbReference type="GO" id="GO:0008168">
    <property type="term" value="F:methyltransferase activity"/>
    <property type="evidence" value="ECO:0007669"/>
    <property type="project" value="UniProtKB-KW"/>
</dbReference>
<sequence length="233" mass="26859">MRDYYHGKEVVEITERDDGYIGVGVYGVKSYFSEYKDWFPIEKAAIKFARGKVLDIGCGAGRHCLYLQKKGLDVLGIDNSPLAIEVCELRGVKQATVLPFEQVNKLKPQKFDTILMLGHNFGLFGSFKKAQRLLKVLHGITTPKAVIIATVRDPHKTDEPKNKEYHRLNQQRGRMPGQVRLRVRYKTMKSSWFDYLFVSKSELKQILEGTGWRVKKFIDEENKPSYAMILEKI</sequence>
<evidence type="ECO:0000313" key="3">
    <source>
        <dbReference type="Proteomes" id="UP000229054"/>
    </source>
</evidence>
<organism evidence="2 3">
    <name type="scientific">Candidatus Nealsonbacteria bacterium CG23_combo_of_CG06-09_8_20_14_all_39_25</name>
    <dbReference type="NCBI Taxonomy" id="1974723"/>
    <lineage>
        <taxon>Bacteria</taxon>
        <taxon>Candidatus Nealsoniibacteriota</taxon>
    </lineage>
</organism>
<dbReference type="EMBL" id="PCRN01000081">
    <property type="protein sequence ID" value="PIP22119.1"/>
    <property type="molecule type" value="Genomic_DNA"/>
</dbReference>
<dbReference type="InterPro" id="IPR029063">
    <property type="entry name" value="SAM-dependent_MTases_sf"/>
</dbReference>
<keyword evidence="2" id="KW-0489">Methyltransferase</keyword>
<dbReference type="Proteomes" id="UP000229054">
    <property type="component" value="Unassembled WGS sequence"/>
</dbReference>
<gene>
    <name evidence="2" type="ORF">COX38_02380</name>
</gene>
<evidence type="ECO:0000313" key="2">
    <source>
        <dbReference type="EMBL" id="PIP22119.1"/>
    </source>
</evidence>
<keyword evidence="1 2" id="KW-0808">Transferase</keyword>
<dbReference type="SUPFAM" id="SSF53335">
    <property type="entry name" value="S-adenosyl-L-methionine-dependent methyltransferases"/>
    <property type="match status" value="1"/>
</dbReference>
<dbReference type="PANTHER" id="PTHR43861:SF3">
    <property type="entry name" value="PUTATIVE (AFU_ORTHOLOGUE AFUA_2G14390)-RELATED"/>
    <property type="match status" value="1"/>
</dbReference>
<dbReference type="PANTHER" id="PTHR43861">
    <property type="entry name" value="TRANS-ACONITATE 2-METHYLTRANSFERASE-RELATED"/>
    <property type="match status" value="1"/>
</dbReference>
<dbReference type="Pfam" id="PF13489">
    <property type="entry name" value="Methyltransf_23"/>
    <property type="match status" value="1"/>
</dbReference>
<accession>A0A2G9YSA1</accession>
<proteinExistence type="predicted"/>
<dbReference type="AlphaFoldDB" id="A0A2G9YSA1"/>
<protein>
    <submittedName>
        <fullName evidence="2">Methyltransferase type 11</fullName>
    </submittedName>
</protein>
<dbReference type="CDD" id="cd02440">
    <property type="entry name" value="AdoMet_MTases"/>
    <property type="match status" value="1"/>
</dbReference>
<name>A0A2G9YSA1_9BACT</name>
<evidence type="ECO:0000256" key="1">
    <source>
        <dbReference type="ARBA" id="ARBA00022679"/>
    </source>
</evidence>